<gene>
    <name evidence="8" type="ORF">A2927_00295</name>
</gene>
<evidence type="ECO:0000256" key="3">
    <source>
        <dbReference type="ARBA" id="ARBA00022692"/>
    </source>
</evidence>
<dbReference type="STRING" id="1798550.A2927_00295"/>
<dbReference type="AlphaFoldDB" id="A0A1G2BHW5"/>
<sequence>MGLTQFLAEYFTSLIHQLGYSGVFFLMVAESMFLPVPSEAVMPFAGFLIAGKNFTLPYVIIFSTLGSLTGSLISYYIGRFGGQAFVKKFGKYFLLSQGDLEKTEKYFQERGELTIFISRFIPVIRHLISLPAGLAKMNLLKFSLYTLAGAGLWNAFLAILGIYLKQNWALIIKYGEIADLLILAAIIIGVVYFIKKHLHNNRGTKP</sequence>
<evidence type="ECO:0000313" key="9">
    <source>
        <dbReference type="Proteomes" id="UP000178849"/>
    </source>
</evidence>
<evidence type="ECO:0000259" key="7">
    <source>
        <dbReference type="Pfam" id="PF09335"/>
    </source>
</evidence>
<keyword evidence="3 6" id="KW-0812">Transmembrane</keyword>
<evidence type="ECO:0000256" key="4">
    <source>
        <dbReference type="ARBA" id="ARBA00022989"/>
    </source>
</evidence>
<reference evidence="8 9" key="1">
    <citation type="journal article" date="2016" name="Nat. Commun.">
        <title>Thousands of microbial genomes shed light on interconnected biogeochemical processes in an aquifer system.</title>
        <authorList>
            <person name="Anantharaman K."/>
            <person name="Brown C.T."/>
            <person name="Hug L.A."/>
            <person name="Sharon I."/>
            <person name="Castelle C.J."/>
            <person name="Probst A.J."/>
            <person name="Thomas B.C."/>
            <person name="Singh A."/>
            <person name="Wilkins M.J."/>
            <person name="Karaoz U."/>
            <person name="Brodie E.L."/>
            <person name="Williams K.H."/>
            <person name="Hubbard S.S."/>
            <person name="Banfield J.F."/>
        </authorList>
    </citation>
    <scope>NUCLEOTIDE SEQUENCE [LARGE SCALE GENOMIC DNA]</scope>
</reference>
<dbReference type="Pfam" id="PF09335">
    <property type="entry name" value="VTT_dom"/>
    <property type="match status" value="1"/>
</dbReference>
<proteinExistence type="predicted"/>
<feature type="transmembrane region" description="Helical" evidence="6">
    <location>
        <begin position="56"/>
        <end position="78"/>
    </location>
</feature>
<dbReference type="PANTHER" id="PTHR42709">
    <property type="entry name" value="ALKALINE PHOSPHATASE LIKE PROTEIN"/>
    <property type="match status" value="1"/>
</dbReference>
<comment type="caution">
    <text evidence="8">The sequence shown here is derived from an EMBL/GenBank/DDBJ whole genome shotgun (WGS) entry which is preliminary data.</text>
</comment>
<name>A0A1G2BHW5_9BACT</name>
<feature type="transmembrane region" description="Helical" evidence="6">
    <location>
        <begin position="170"/>
        <end position="194"/>
    </location>
</feature>
<protein>
    <recommendedName>
        <fullName evidence="7">VTT domain-containing protein</fullName>
    </recommendedName>
</protein>
<dbReference type="PANTHER" id="PTHR42709:SF6">
    <property type="entry name" value="UNDECAPRENYL PHOSPHATE TRANSPORTER A"/>
    <property type="match status" value="1"/>
</dbReference>
<dbReference type="Proteomes" id="UP000178849">
    <property type="component" value="Unassembled WGS sequence"/>
</dbReference>
<dbReference type="InterPro" id="IPR032816">
    <property type="entry name" value="VTT_dom"/>
</dbReference>
<evidence type="ECO:0000313" key="8">
    <source>
        <dbReference type="EMBL" id="OGY88818.1"/>
    </source>
</evidence>
<keyword evidence="2" id="KW-1003">Cell membrane</keyword>
<keyword evidence="4 6" id="KW-1133">Transmembrane helix</keyword>
<evidence type="ECO:0000256" key="5">
    <source>
        <dbReference type="ARBA" id="ARBA00023136"/>
    </source>
</evidence>
<evidence type="ECO:0000256" key="2">
    <source>
        <dbReference type="ARBA" id="ARBA00022475"/>
    </source>
</evidence>
<comment type="subcellular location">
    <subcellularLocation>
        <location evidence="1">Cell membrane</location>
        <topology evidence="1">Multi-pass membrane protein</topology>
    </subcellularLocation>
</comment>
<feature type="transmembrane region" description="Helical" evidence="6">
    <location>
        <begin position="18"/>
        <end position="36"/>
    </location>
</feature>
<feature type="transmembrane region" description="Helical" evidence="6">
    <location>
        <begin position="144"/>
        <end position="164"/>
    </location>
</feature>
<evidence type="ECO:0000256" key="1">
    <source>
        <dbReference type="ARBA" id="ARBA00004651"/>
    </source>
</evidence>
<keyword evidence="5 6" id="KW-0472">Membrane</keyword>
<evidence type="ECO:0000256" key="6">
    <source>
        <dbReference type="SAM" id="Phobius"/>
    </source>
</evidence>
<dbReference type="EMBL" id="MHKL01000038">
    <property type="protein sequence ID" value="OGY88818.1"/>
    <property type="molecule type" value="Genomic_DNA"/>
</dbReference>
<feature type="domain" description="VTT" evidence="7">
    <location>
        <begin position="36"/>
        <end position="161"/>
    </location>
</feature>
<dbReference type="GO" id="GO:0005886">
    <property type="term" value="C:plasma membrane"/>
    <property type="evidence" value="ECO:0007669"/>
    <property type="project" value="UniProtKB-SubCell"/>
</dbReference>
<accession>A0A1G2BHW5</accession>
<organism evidence="8 9">
    <name type="scientific">Candidatus Komeilibacteria bacterium RIFCSPLOWO2_01_FULL_45_10</name>
    <dbReference type="NCBI Taxonomy" id="1798550"/>
    <lineage>
        <taxon>Bacteria</taxon>
        <taxon>Candidatus Komeiliibacteriota</taxon>
    </lineage>
</organism>
<dbReference type="InterPro" id="IPR051311">
    <property type="entry name" value="DedA_domain"/>
</dbReference>